<gene>
    <name evidence="3" type="ORF">PX653_09075</name>
</gene>
<accession>A0ABY8BHR2</accession>
<dbReference type="Gene3D" id="1.10.890.40">
    <property type="match status" value="1"/>
</dbReference>
<dbReference type="InterPro" id="IPR041238">
    <property type="entry name" value="Rap1a"/>
</dbReference>
<evidence type="ECO:0000313" key="4">
    <source>
        <dbReference type="Proteomes" id="UP001216510"/>
    </source>
</evidence>
<evidence type="ECO:0000259" key="2">
    <source>
        <dbReference type="Pfam" id="PF18602"/>
    </source>
</evidence>
<keyword evidence="1" id="KW-0732">Signal</keyword>
<dbReference type="Proteomes" id="UP001216510">
    <property type="component" value="Chromosome"/>
</dbReference>
<reference evidence="3 4" key="1">
    <citation type="submission" date="2023-02" db="EMBL/GenBank/DDBJ databases">
        <title>Gemone sequence of Telluria chitinolytica ACM 3522T.</title>
        <authorList>
            <person name="Frediansyah A."/>
            <person name="Miess H."/>
            <person name="Gross H."/>
        </authorList>
    </citation>
    <scope>NUCLEOTIDE SEQUENCE [LARGE SCALE GENOMIC DNA]</scope>
    <source>
        <strain evidence="3 4">ACM 3522</strain>
    </source>
</reference>
<evidence type="ECO:0000313" key="3">
    <source>
        <dbReference type="EMBL" id="WEF34893.1"/>
    </source>
</evidence>
<dbReference type="RefSeq" id="WP_277417564.1">
    <property type="nucleotide sequence ID" value="NZ_CP119083.1"/>
</dbReference>
<dbReference type="EMBL" id="CP119083">
    <property type="protein sequence ID" value="WEF34893.1"/>
    <property type="molecule type" value="Genomic_DNA"/>
</dbReference>
<feature type="signal peptide" evidence="1">
    <location>
        <begin position="1"/>
        <end position="29"/>
    </location>
</feature>
<dbReference type="Pfam" id="PF18602">
    <property type="entry name" value="Rap1a"/>
    <property type="match status" value="1"/>
</dbReference>
<feature type="chain" id="PRO_5045151181" evidence="1">
    <location>
        <begin position="30"/>
        <end position="127"/>
    </location>
</feature>
<protein>
    <submittedName>
        <fullName evidence="3">Rap1a/Tai family immunity protein</fullName>
    </submittedName>
</protein>
<organism evidence="3 4">
    <name type="scientific">Pseudoduganella chitinolytica</name>
    <dbReference type="NCBI Taxonomy" id="34070"/>
    <lineage>
        <taxon>Bacteria</taxon>
        <taxon>Pseudomonadati</taxon>
        <taxon>Pseudomonadota</taxon>
        <taxon>Betaproteobacteria</taxon>
        <taxon>Burkholderiales</taxon>
        <taxon>Oxalobacteraceae</taxon>
        <taxon>Telluria group</taxon>
        <taxon>Pseudoduganella</taxon>
    </lineage>
</organism>
<keyword evidence="4" id="KW-1185">Reference proteome</keyword>
<evidence type="ECO:0000256" key="1">
    <source>
        <dbReference type="SAM" id="SignalP"/>
    </source>
</evidence>
<sequence length="127" mass="13813">MPNSLKNMPRPQSLIYGVLACLFSMQCQAQIVTGNQLQQWVAGHDRADAPGATPSDLLLSRSAMHYITGVAESYDNARVVCLTDGVTVGQLVAVVAKHLKQYPEDWNNSANLLVLTALNNAFPCKKK</sequence>
<name>A0ABY8BHR2_9BURK</name>
<feature type="domain" description="Rap1a immunity protein" evidence="2">
    <location>
        <begin position="33"/>
        <end position="124"/>
    </location>
</feature>
<proteinExistence type="predicted"/>
<dbReference type="PROSITE" id="PS51257">
    <property type="entry name" value="PROKAR_LIPOPROTEIN"/>
    <property type="match status" value="1"/>
</dbReference>